<feature type="transmembrane region" description="Helical" evidence="1">
    <location>
        <begin position="14"/>
        <end position="36"/>
    </location>
</feature>
<accession>A0ABU4S2R2</accession>
<reference evidence="2 3" key="1">
    <citation type="submission" date="2023-11" db="EMBL/GenBank/DDBJ databases">
        <title>Gilvimarinus fulvus sp. nov., isolated from the surface of Kelp.</title>
        <authorList>
            <person name="Sun Y.Y."/>
            <person name="Gong Y."/>
            <person name="Du Z.J."/>
        </authorList>
    </citation>
    <scope>NUCLEOTIDE SEQUENCE [LARGE SCALE GENOMIC DNA]</scope>
    <source>
        <strain evidence="2 3">SDUM040013</strain>
    </source>
</reference>
<name>A0ABU4S2R2_9GAMM</name>
<protein>
    <recommendedName>
        <fullName evidence="4">DUF3262 family protein</fullName>
    </recommendedName>
</protein>
<evidence type="ECO:0000313" key="2">
    <source>
        <dbReference type="EMBL" id="MDX6851224.1"/>
    </source>
</evidence>
<evidence type="ECO:0000313" key="3">
    <source>
        <dbReference type="Proteomes" id="UP001273505"/>
    </source>
</evidence>
<feature type="transmembrane region" description="Helical" evidence="1">
    <location>
        <begin position="56"/>
        <end position="75"/>
    </location>
</feature>
<gene>
    <name evidence="2" type="ORF">SCD92_17740</name>
</gene>
<sequence>MLDKFQAISGLEPLYAYMTFAIIFGGLLALLIWMALVAGWQRRQKGEMEEGDVLNLLIRLFVLFFFFIWLITPAIS</sequence>
<dbReference type="RefSeq" id="WP_302724163.1">
    <property type="nucleotide sequence ID" value="NZ_JAULRU010000742.1"/>
</dbReference>
<evidence type="ECO:0008006" key="4">
    <source>
        <dbReference type="Google" id="ProtNLM"/>
    </source>
</evidence>
<dbReference type="EMBL" id="JAXAFO010000044">
    <property type="protein sequence ID" value="MDX6851224.1"/>
    <property type="molecule type" value="Genomic_DNA"/>
</dbReference>
<dbReference type="Proteomes" id="UP001273505">
    <property type="component" value="Unassembled WGS sequence"/>
</dbReference>
<comment type="caution">
    <text evidence="2">The sequence shown here is derived from an EMBL/GenBank/DDBJ whole genome shotgun (WGS) entry which is preliminary data.</text>
</comment>
<keyword evidence="1" id="KW-1133">Transmembrane helix</keyword>
<keyword evidence="1" id="KW-0472">Membrane</keyword>
<proteinExistence type="predicted"/>
<keyword evidence="1" id="KW-0812">Transmembrane</keyword>
<organism evidence="2 3">
    <name type="scientific">Gilvimarinus gilvus</name>
    <dbReference type="NCBI Taxonomy" id="3058038"/>
    <lineage>
        <taxon>Bacteria</taxon>
        <taxon>Pseudomonadati</taxon>
        <taxon>Pseudomonadota</taxon>
        <taxon>Gammaproteobacteria</taxon>
        <taxon>Cellvibrionales</taxon>
        <taxon>Cellvibrionaceae</taxon>
        <taxon>Gilvimarinus</taxon>
    </lineage>
</organism>
<evidence type="ECO:0000256" key="1">
    <source>
        <dbReference type="SAM" id="Phobius"/>
    </source>
</evidence>
<keyword evidence="3" id="KW-1185">Reference proteome</keyword>